<feature type="region of interest" description="Disordered" evidence="2">
    <location>
        <begin position="294"/>
        <end position="317"/>
    </location>
</feature>
<evidence type="ECO:0008006" key="5">
    <source>
        <dbReference type="Google" id="ProtNLM"/>
    </source>
</evidence>
<feature type="coiled-coil region" evidence="1">
    <location>
        <begin position="214"/>
        <end position="270"/>
    </location>
</feature>
<dbReference type="Proteomes" id="UP000050867">
    <property type="component" value="Unassembled WGS sequence"/>
</dbReference>
<protein>
    <recommendedName>
        <fullName evidence="5">Cellulose-binding protein</fullName>
    </recommendedName>
</protein>
<accession>A0A0T6LSN3</accession>
<reference evidence="3 4" key="1">
    <citation type="submission" date="2015-10" db="EMBL/GenBank/DDBJ databases">
        <title>Draft genome sequence of pyrrolomycin-producing Streptomyces vitaminophilus.</title>
        <authorList>
            <person name="Graham D.E."/>
            <person name="Mahan K.M."/>
            <person name="Klingeman D.M."/>
            <person name="Hettich R.L."/>
            <person name="Parry R.J."/>
        </authorList>
    </citation>
    <scope>NUCLEOTIDE SEQUENCE [LARGE SCALE GENOMIC DNA]</scope>
    <source>
        <strain evidence="3 4">ATCC 31673</strain>
    </source>
</reference>
<organism evidence="3 4">
    <name type="scientific">Wenjunlia vitaminophila</name>
    <name type="common">Streptomyces vitaminophilus</name>
    <dbReference type="NCBI Taxonomy" id="76728"/>
    <lineage>
        <taxon>Bacteria</taxon>
        <taxon>Bacillati</taxon>
        <taxon>Actinomycetota</taxon>
        <taxon>Actinomycetes</taxon>
        <taxon>Kitasatosporales</taxon>
        <taxon>Streptomycetaceae</taxon>
        <taxon>Wenjunlia</taxon>
    </lineage>
</organism>
<dbReference type="EMBL" id="LLZU01000018">
    <property type="protein sequence ID" value="KRV48834.1"/>
    <property type="molecule type" value="Genomic_DNA"/>
</dbReference>
<name>A0A0T6LSN3_WENVI</name>
<feature type="region of interest" description="Disordered" evidence="2">
    <location>
        <begin position="1"/>
        <end position="22"/>
    </location>
</feature>
<evidence type="ECO:0000313" key="4">
    <source>
        <dbReference type="Proteomes" id="UP000050867"/>
    </source>
</evidence>
<evidence type="ECO:0000313" key="3">
    <source>
        <dbReference type="EMBL" id="KRV48834.1"/>
    </source>
</evidence>
<keyword evidence="1" id="KW-0175">Coiled coil</keyword>
<comment type="caution">
    <text evidence="3">The sequence shown here is derived from an EMBL/GenBank/DDBJ whole genome shotgun (WGS) entry which is preliminary data.</text>
</comment>
<dbReference type="AlphaFoldDB" id="A0A0T6LSN3"/>
<feature type="compositionally biased region" description="Acidic residues" evidence="2">
    <location>
        <begin position="301"/>
        <end position="317"/>
    </location>
</feature>
<sequence length="317" mass="35371">MEPTASSGGPHDSEFRSGFGRGYRPDQVRAVLATLTAEREAAAEREAHLAAVADELQSSLATLRRQVAALPPPAFEHLGKRARTLLDLVEEEAREVAAGGESAADAERDRARRLGRQELDRAAEAAERLRAEAERYVERVLDDAGKRAAVLRQAAEDDAARVREEAEREAAGVRERAAGILADFEKMRELQQRRAEQELAGREAAMTVRLRRLDQEVRRRLVAAEREHAEAEKTARHDTEDAAARAKALLTRATAQAERIRREGERFQRDHDKRRDDLRAYLRHVRLSLAALTASSIVNDYPDEPEDLEPGDGDTGR</sequence>
<gene>
    <name evidence="3" type="ORF">AQ490_23525</name>
</gene>
<dbReference type="eggNOG" id="ENOG502ZJI4">
    <property type="taxonomic scope" value="Bacteria"/>
</dbReference>
<dbReference type="STRING" id="76728.AQ490_23525"/>
<evidence type="ECO:0000256" key="2">
    <source>
        <dbReference type="SAM" id="MobiDB-lite"/>
    </source>
</evidence>
<dbReference type="SUPFAM" id="SSF58113">
    <property type="entry name" value="Apolipoprotein A-I"/>
    <property type="match status" value="1"/>
</dbReference>
<evidence type="ECO:0000256" key="1">
    <source>
        <dbReference type="SAM" id="Coils"/>
    </source>
</evidence>
<dbReference type="RefSeq" id="WP_018385098.1">
    <property type="nucleotide sequence ID" value="NZ_LLZU01000018.1"/>
</dbReference>
<proteinExistence type="predicted"/>
<feature type="coiled-coil region" evidence="1">
    <location>
        <begin position="112"/>
        <end position="183"/>
    </location>
</feature>
<keyword evidence="4" id="KW-1185">Reference proteome</keyword>